<evidence type="ECO:0000259" key="9">
    <source>
        <dbReference type="PROSITE" id="PS50894"/>
    </source>
</evidence>
<dbReference type="GO" id="GO:0046872">
    <property type="term" value="F:metal ion binding"/>
    <property type="evidence" value="ECO:0007669"/>
    <property type="project" value="UniProtKB-KW"/>
</dbReference>
<comment type="cofactor">
    <cofactor evidence="1">
        <name>Mn(2+)</name>
        <dbReference type="ChEBI" id="CHEBI:29035"/>
    </cofactor>
</comment>
<evidence type="ECO:0000313" key="10">
    <source>
        <dbReference type="EMBL" id="CAD1824152.1"/>
    </source>
</evidence>
<dbReference type="Pfam" id="PF03949">
    <property type="entry name" value="Malic_M"/>
    <property type="match status" value="2"/>
</dbReference>
<dbReference type="InterPro" id="IPR001891">
    <property type="entry name" value="Malic_OxRdtase"/>
</dbReference>
<gene>
    <name evidence="10" type="ORF">CB5_LOCUS7363</name>
</gene>
<dbReference type="NCBIfam" id="NF010052">
    <property type="entry name" value="PRK13529.1"/>
    <property type="match status" value="1"/>
</dbReference>
<evidence type="ECO:0000256" key="4">
    <source>
        <dbReference type="ARBA" id="ARBA00022864"/>
    </source>
</evidence>
<dbReference type="InterPro" id="IPR036641">
    <property type="entry name" value="HPT_dom_sf"/>
</dbReference>
<dbReference type="AlphaFoldDB" id="A0A6V7NZY3"/>
<dbReference type="FunFam" id="3.40.50.10380:FF:000002">
    <property type="entry name" value="Malic enzyme"/>
    <property type="match status" value="1"/>
</dbReference>
<dbReference type="InterPro" id="IPR046346">
    <property type="entry name" value="Aminoacid_DH-like_N_sf"/>
</dbReference>
<reference evidence="10" key="1">
    <citation type="submission" date="2020-07" db="EMBL/GenBank/DDBJ databases">
        <authorList>
            <person name="Lin J."/>
        </authorList>
    </citation>
    <scope>NUCLEOTIDE SEQUENCE</scope>
</reference>
<dbReference type="SUPFAM" id="SSF53223">
    <property type="entry name" value="Aminoacid dehydrogenase-like, N-terminal domain"/>
    <property type="match status" value="1"/>
</dbReference>
<dbReference type="InterPro" id="IPR008207">
    <property type="entry name" value="Sig_transdc_His_kin_Hpt_dom"/>
</dbReference>
<dbReference type="GO" id="GO:0009507">
    <property type="term" value="C:chloroplast"/>
    <property type="evidence" value="ECO:0007669"/>
    <property type="project" value="TreeGrafter"/>
</dbReference>
<dbReference type="InterPro" id="IPR012301">
    <property type="entry name" value="Malic_N_dom"/>
</dbReference>
<dbReference type="SUPFAM" id="SSF47226">
    <property type="entry name" value="Histidine-containing phosphotransfer domain, HPT domain"/>
    <property type="match status" value="1"/>
</dbReference>
<evidence type="ECO:0000256" key="7">
    <source>
        <dbReference type="PROSITE-ProRule" id="PRU00110"/>
    </source>
</evidence>
<dbReference type="SMART" id="SM01274">
    <property type="entry name" value="malic"/>
    <property type="match status" value="1"/>
</dbReference>
<dbReference type="Gene3D" id="3.40.50.10380">
    <property type="entry name" value="Malic enzyme, N-terminal domain"/>
    <property type="match status" value="1"/>
</dbReference>
<accession>A0A6V7NZY3</accession>
<dbReference type="PROSITE" id="PS50894">
    <property type="entry name" value="HPT"/>
    <property type="match status" value="1"/>
</dbReference>
<dbReference type="InterPro" id="IPR037062">
    <property type="entry name" value="Malic_N_dom_sf"/>
</dbReference>
<keyword evidence="4" id="KW-0932">Cytokinin signaling pathway</keyword>
<sequence>MEVDPTSTVGGGVEDVYGEDRATEDQLITPWTVSVASGYTLLRDPHHNKGLAFTEKERDAHYLRGLLPPAIATQETQEKKLMHNLRHYEVPLQRYMAMMDLQERNERLFYKLLIDNVEELLPVVYTPTVGEACQKYGSIFRRPQGLYISLKEKGKILEVLKNWPEKSIQVIVVTDGERILGLGDLGCQGMGIPVGKLALYTALGGVRPSACLPITIDVGTNNEDLLKNEFYIGLRQRRATGQEYSDFLHEFMAAVKQNYGENVLIQFEDFANHNAFYLLEKYRTTHLVFNDDIQGTAAVVLAGVVAALRLVGGTLAEHTFLFFGAGEAGTGIAELIALAISKQAKASTEESRKKIWLVDSKFNEERIFHMIGLIVSSRKESLPQFKKSYAHEHEPVKNLLDAIKAIKPTVLIGSAGVGQAFTQEVIEAMTSFNEKPVILALSNPTSQSECTAEQAYTWSKQCLHFPGFGLGLVISGAIRVHDEMLLAASEALGHQVTKENFEKGLIYPPFVNIRKISANIAANVAAKAYELASMKKNLFDQGYLDEQFYQLEELQDDSSPNFVEEVVTLFFRDSARLLSNIELALEKQPQDFNKLDIYMQQLKGSGSSIGASRMKNECTTFREYCKAENIEGCVRSFQKLKREHSTLRQKLESYFQLLRQVGPTERATRPGV</sequence>
<evidence type="ECO:0000256" key="2">
    <source>
        <dbReference type="ARBA" id="ARBA00008785"/>
    </source>
</evidence>
<keyword evidence="3 8" id="KW-0479">Metal-binding</keyword>
<dbReference type="InterPro" id="IPR012302">
    <property type="entry name" value="Malic_NAD-bd"/>
</dbReference>
<evidence type="ECO:0000256" key="3">
    <source>
        <dbReference type="ARBA" id="ARBA00022723"/>
    </source>
</evidence>
<feature type="domain" description="HPt" evidence="9">
    <location>
        <begin position="559"/>
        <end position="654"/>
    </location>
</feature>
<dbReference type="Gene3D" id="3.40.50.720">
    <property type="entry name" value="NAD(P)-binding Rossmann-like Domain"/>
    <property type="match status" value="1"/>
</dbReference>
<dbReference type="GO" id="GO:0006108">
    <property type="term" value="P:malate metabolic process"/>
    <property type="evidence" value="ECO:0007669"/>
    <property type="project" value="TreeGrafter"/>
</dbReference>
<dbReference type="SUPFAM" id="SSF51735">
    <property type="entry name" value="NAD(P)-binding Rossmann-fold domains"/>
    <property type="match status" value="1"/>
</dbReference>
<comment type="caution">
    <text evidence="7">Lacks conserved residue(s) required for the propagation of feature annotation.</text>
</comment>
<dbReference type="Gene3D" id="1.20.120.160">
    <property type="entry name" value="HPT domain"/>
    <property type="match status" value="1"/>
</dbReference>
<comment type="function">
    <text evidence="6">Functions as a two-component phosphorelay mediator between cytokinin sensor histidine kinases and response regulators (B-type ARRs). Plays an important role in propagating cytokinin signal transduction.</text>
</comment>
<dbReference type="GO" id="GO:0051287">
    <property type="term" value="F:NAD binding"/>
    <property type="evidence" value="ECO:0007669"/>
    <property type="project" value="InterPro"/>
</dbReference>
<dbReference type="FunFam" id="1.20.120.160:FF:000005">
    <property type="entry name" value="Histidine-containing phosphotransfer protein 4"/>
    <property type="match status" value="1"/>
</dbReference>
<protein>
    <recommendedName>
        <fullName evidence="8">Malic enzyme</fullName>
    </recommendedName>
</protein>
<dbReference type="PRINTS" id="PR00072">
    <property type="entry name" value="MALOXRDTASE"/>
</dbReference>
<dbReference type="GO" id="GO:0000160">
    <property type="term" value="P:phosphorelay signal transduction system"/>
    <property type="evidence" value="ECO:0007669"/>
    <property type="project" value="UniProtKB-KW"/>
</dbReference>
<comment type="similarity">
    <text evidence="2 8">Belongs to the malic enzymes family.</text>
</comment>
<dbReference type="SMART" id="SM00919">
    <property type="entry name" value="Malic_M"/>
    <property type="match status" value="1"/>
</dbReference>
<dbReference type="PANTHER" id="PTHR23406">
    <property type="entry name" value="MALIC ENZYME-RELATED"/>
    <property type="match status" value="1"/>
</dbReference>
<keyword evidence="8" id="KW-0560">Oxidoreductase</keyword>
<organism evidence="10">
    <name type="scientific">Ananas comosus var. bracteatus</name>
    <name type="common">red pineapple</name>
    <dbReference type="NCBI Taxonomy" id="296719"/>
    <lineage>
        <taxon>Eukaryota</taxon>
        <taxon>Viridiplantae</taxon>
        <taxon>Streptophyta</taxon>
        <taxon>Embryophyta</taxon>
        <taxon>Tracheophyta</taxon>
        <taxon>Spermatophyta</taxon>
        <taxon>Magnoliopsida</taxon>
        <taxon>Liliopsida</taxon>
        <taxon>Poales</taxon>
        <taxon>Bromeliaceae</taxon>
        <taxon>Bromelioideae</taxon>
        <taxon>Ananas</taxon>
    </lineage>
</organism>
<keyword evidence="5" id="KW-0902">Two-component regulatory system</keyword>
<evidence type="ECO:0000256" key="6">
    <source>
        <dbReference type="ARBA" id="ARBA00053560"/>
    </source>
</evidence>
<dbReference type="EMBL" id="LR862143">
    <property type="protein sequence ID" value="CAD1824152.1"/>
    <property type="molecule type" value="Genomic_DNA"/>
</dbReference>
<proteinExistence type="inferred from homology"/>
<name>A0A6V7NZY3_ANACO</name>
<dbReference type="PROSITE" id="PS00331">
    <property type="entry name" value="MALIC_ENZYMES"/>
    <property type="match status" value="1"/>
</dbReference>
<dbReference type="InterPro" id="IPR015884">
    <property type="entry name" value="Malic_enzyme_CS"/>
</dbReference>
<dbReference type="GO" id="GO:0004473">
    <property type="term" value="F:malate dehydrogenase (decarboxylating) (NADP+) activity"/>
    <property type="evidence" value="ECO:0007669"/>
    <property type="project" value="TreeGrafter"/>
</dbReference>
<dbReference type="Pfam" id="PF00390">
    <property type="entry name" value="malic"/>
    <property type="match status" value="1"/>
</dbReference>
<dbReference type="InterPro" id="IPR036291">
    <property type="entry name" value="NAD(P)-bd_dom_sf"/>
</dbReference>
<dbReference type="GO" id="GO:0009736">
    <property type="term" value="P:cytokinin-activated signaling pathway"/>
    <property type="evidence" value="ECO:0007669"/>
    <property type="project" value="UniProtKB-KW"/>
</dbReference>
<dbReference type="Pfam" id="PF01627">
    <property type="entry name" value="Hpt"/>
    <property type="match status" value="1"/>
</dbReference>
<evidence type="ECO:0000256" key="8">
    <source>
        <dbReference type="RuleBase" id="RU003426"/>
    </source>
</evidence>
<evidence type="ECO:0000256" key="5">
    <source>
        <dbReference type="ARBA" id="ARBA00023012"/>
    </source>
</evidence>
<evidence type="ECO:0000256" key="1">
    <source>
        <dbReference type="ARBA" id="ARBA00001936"/>
    </source>
</evidence>
<dbReference type="PANTHER" id="PTHR23406:SF64">
    <property type="entry name" value="NADP-DEPENDENT MALIC ENZYME 3"/>
    <property type="match status" value="1"/>
</dbReference>